<comment type="catalytic activity">
    <reaction evidence="10">
        <text>O-phospho-L-homoserine + H2O = L-threonine + phosphate</text>
        <dbReference type="Rhea" id="RHEA:10840"/>
        <dbReference type="ChEBI" id="CHEBI:15377"/>
        <dbReference type="ChEBI" id="CHEBI:43474"/>
        <dbReference type="ChEBI" id="CHEBI:57590"/>
        <dbReference type="ChEBI" id="CHEBI:57926"/>
        <dbReference type="EC" id="4.2.3.1"/>
    </reaction>
</comment>
<dbReference type="InterPro" id="IPR037158">
    <property type="entry name" value="Thr_synth_N_sf"/>
</dbReference>
<feature type="domain" description="Threonine synthase N-terminal" evidence="14">
    <location>
        <begin position="2"/>
        <end position="78"/>
    </location>
</feature>
<dbReference type="InterPro" id="IPR029144">
    <property type="entry name" value="Thr_synth_N"/>
</dbReference>
<organism evidence="15 16">
    <name type="scientific">Fodinibius salipaludis</name>
    <dbReference type="NCBI Taxonomy" id="2032627"/>
    <lineage>
        <taxon>Bacteria</taxon>
        <taxon>Pseudomonadati</taxon>
        <taxon>Balneolota</taxon>
        <taxon>Balneolia</taxon>
        <taxon>Balneolales</taxon>
        <taxon>Balneolaceae</taxon>
        <taxon>Fodinibius</taxon>
    </lineage>
</organism>
<evidence type="ECO:0000259" key="13">
    <source>
        <dbReference type="Pfam" id="PF00291"/>
    </source>
</evidence>
<comment type="caution">
    <text evidence="15">The sequence shown here is derived from an EMBL/GenBank/DDBJ whole genome shotgun (WGS) entry which is preliminary data.</text>
</comment>
<dbReference type="RefSeq" id="WP_095606770.1">
    <property type="nucleotide sequence ID" value="NZ_NSKE01000007.1"/>
</dbReference>
<dbReference type="AlphaFoldDB" id="A0A2A2G9P7"/>
<sequence length="439" mass="49002">MKYISTNKKADPVSFAEAALKGLAPDGGLYLPQIWPRLSDSFLDQLSQKSLQDIGFKISRLFVDGIDDDVLEGITKEALNFDVPLNSLGNQVYVLELFHGPTLAFKDFGARFMSRIFSALRKESDRDLVILAATSGDTGSAVAQGFLSVEGIKVCLLYPKGKVSYIQEQQLTTAGQNVTALEVEGTFDDCQRMVKEAFSDYSLNEKLQLSSANSINIARLIPQMFYYFYAIAQLSVNSSPIFCVPSGNFGNLTAGLMAQKMGMSATGFIAATNANDVVPEFLDYGEFNPRPSKRTISNAMDVGNPSNFARIVDLLNEDYQQIKRHIWGASFSDSQTRQVIKEVYRKQDYLMDPHTAVGYRAVQQYISSEQGYFSESKSTPKIILSTAHPAKFKDVIEPIIGKKITMPDRLKACLNKQKQSHVLEDDYDELKKWLLNHYN</sequence>
<keyword evidence="7" id="KW-0791">Threonine biosynthesis</keyword>
<dbReference type="GO" id="GO:0004795">
    <property type="term" value="F:threonine synthase activity"/>
    <property type="evidence" value="ECO:0007669"/>
    <property type="project" value="UniProtKB-UniRule"/>
</dbReference>
<evidence type="ECO:0000313" key="15">
    <source>
        <dbReference type="EMBL" id="PAU93579.1"/>
    </source>
</evidence>
<dbReference type="PROSITE" id="PS00165">
    <property type="entry name" value="DEHYDRATASE_SER_THR"/>
    <property type="match status" value="1"/>
</dbReference>
<dbReference type="Pfam" id="PF14821">
    <property type="entry name" value="Thr_synth_N"/>
    <property type="match status" value="1"/>
</dbReference>
<evidence type="ECO:0000256" key="7">
    <source>
        <dbReference type="ARBA" id="ARBA00022697"/>
    </source>
</evidence>
<keyword evidence="6" id="KW-0028">Amino-acid biosynthesis</keyword>
<evidence type="ECO:0000259" key="14">
    <source>
        <dbReference type="Pfam" id="PF14821"/>
    </source>
</evidence>
<evidence type="ECO:0000256" key="12">
    <source>
        <dbReference type="PIRSR" id="PIRSR604450-51"/>
    </source>
</evidence>
<evidence type="ECO:0000256" key="5">
    <source>
        <dbReference type="ARBA" id="ARBA00018679"/>
    </source>
</evidence>
<dbReference type="EC" id="4.2.3.1" evidence="4 11"/>
<comment type="pathway">
    <text evidence="2">Amino-acid biosynthesis; L-threonine biosynthesis; L-threonine from L-aspartate: step 5/5.</text>
</comment>
<dbReference type="NCBIfam" id="TIGR00260">
    <property type="entry name" value="thrC"/>
    <property type="match status" value="1"/>
</dbReference>
<reference evidence="15 16" key="1">
    <citation type="submission" date="2017-08" db="EMBL/GenBank/DDBJ databases">
        <title>Aliifodinibius alkalisoli sp. nov., isolated from saline alkaline soil.</title>
        <authorList>
            <person name="Liu D."/>
            <person name="Zhang G."/>
        </authorList>
    </citation>
    <scope>NUCLEOTIDE SEQUENCE [LARGE SCALE GENOMIC DNA]</scope>
    <source>
        <strain evidence="15 16">WN023</strain>
    </source>
</reference>
<dbReference type="Gene3D" id="3.90.1380.10">
    <property type="entry name" value="Threonine synthase, N-terminal domain"/>
    <property type="match status" value="1"/>
</dbReference>
<feature type="modified residue" description="N6-(pyridoxal phosphate)lysine" evidence="12">
    <location>
        <position position="106"/>
    </location>
</feature>
<gene>
    <name evidence="15" type="ORF">CK503_10505</name>
</gene>
<protein>
    <recommendedName>
        <fullName evidence="5 11">Threonine synthase</fullName>
        <ecNumber evidence="4 11">4.2.3.1</ecNumber>
    </recommendedName>
</protein>
<evidence type="ECO:0000313" key="16">
    <source>
        <dbReference type="Proteomes" id="UP000218831"/>
    </source>
</evidence>
<evidence type="ECO:0000256" key="6">
    <source>
        <dbReference type="ARBA" id="ARBA00022605"/>
    </source>
</evidence>
<evidence type="ECO:0000256" key="10">
    <source>
        <dbReference type="ARBA" id="ARBA00049144"/>
    </source>
</evidence>
<dbReference type="InterPro" id="IPR004450">
    <property type="entry name" value="Thr_synthase-like"/>
</dbReference>
<evidence type="ECO:0000256" key="9">
    <source>
        <dbReference type="ARBA" id="ARBA00023239"/>
    </source>
</evidence>
<feature type="domain" description="Tryptophan synthase beta chain-like PALP" evidence="13">
    <location>
        <begin position="87"/>
        <end position="366"/>
    </location>
</feature>
<dbReference type="InterPro" id="IPR000634">
    <property type="entry name" value="Ser/Thr_deHydtase_PyrdxlP-BS"/>
</dbReference>
<dbReference type="InterPro" id="IPR001926">
    <property type="entry name" value="TrpB-like_PALP"/>
</dbReference>
<dbReference type="Proteomes" id="UP000218831">
    <property type="component" value="Unassembled WGS sequence"/>
</dbReference>
<dbReference type="InterPro" id="IPR036052">
    <property type="entry name" value="TrpB-like_PALP_sf"/>
</dbReference>
<dbReference type="PANTHER" id="PTHR42690:SF1">
    <property type="entry name" value="THREONINE SYNTHASE-LIKE 2"/>
    <property type="match status" value="1"/>
</dbReference>
<dbReference type="GO" id="GO:0009088">
    <property type="term" value="P:threonine biosynthetic process"/>
    <property type="evidence" value="ECO:0007669"/>
    <property type="project" value="UniProtKB-UniRule"/>
</dbReference>
<evidence type="ECO:0000256" key="1">
    <source>
        <dbReference type="ARBA" id="ARBA00001933"/>
    </source>
</evidence>
<accession>A0A2A2G9P7</accession>
<dbReference type="OrthoDB" id="9763107at2"/>
<dbReference type="UniPathway" id="UPA00050">
    <property type="reaction ID" value="UER00065"/>
</dbReference>
<proteinExistence type="inferred from homology"/>
<keyword evidence="9" id="KW-0456">Lyase</keyword>
<dbReference type="EMBL" id="NSKE01000007">
    <property type="protein sequence ID" value="PAU93579.1"/>
    <property type="molecule type" value="Genomic_DNA"/>
</dbReference>
<keyword evidence="16" id="KW-1185">Reference proteome</keyword>
<dbReference type="InterPro" id="IPR051166">
    <property type="entry name" value="Threonine_Synthase"/>
</dbReference>
<dbReference type="PANTHER" id="PTHR42690">
    <property type="entry name" value="THREONINE SYNTHASE FAMILY MEMBER"/>
    <property type="match status" value="1"/>
</dbReference>
<dbReference type="GO" id="GO:0030170">
    <property type="term" value="F:pyridoxal phosphate binding"/>
    <property type="evidence" value="ECO:0007669"/>
    <property type="project" value="InterPro"/>
</dbReference>
<evidence type="ECO:0000256" key="2">
    <source>
        <dbReference type="ARBA" id="ARBA00004979"/>
    </source>
</evidence>
<evidence type="ECO:0000256" key="4">
    <source>
        <dbReference type="ARBA" id="ARBA00013028"/>
    </source>
</evidence>
<comment type="cofactor">
    <cofactor evidence="1 12">
        <name>pyridoxal 5'-phosphate</name>
        <dbReference type="ChEBI" id="CHEBI:597326"/>
    </cofactor>
</comment>
<keyword evidence="8 12" id="KW-0663">Pyridoxal phosphate</keyword>
<dbReference type="Gene3D" id="3.40.50.1100">
    <property type="match status" value="2"/>
</dbReference>
<dbReference type="Pfam" id="PF00291">
    <property type="entry name" value="PALP"/>
    <property type="match status" value="1"/>
</dbReference>
<dbReference type="SUPFAM" id="SSF53686">
    <property type="entry name" value="Tryptophan synthase beta subunit-like PLP-dependent enzymes"/>
    <property type="match status" value="1"/>
</dbReference>
<comment type="similarity">
    <text evidence="3">Belongs to the threonine synthase family.</text>
</comment>
<evidence type="ECO:0000256" key="3">
    <source>
        <dbReference type="ARBA" id="ARBA00005517"/>
    </source>
</evidence>
<evidence type="ECO:0000256" key="8">
    <source>
        <dbReference type="ARBA" id="ARBA00022898"/>
    </source>
</evidence>
<name>A0A2A2G9P7_9BACT</name>
<evidence type="ECO:0000256" key="11">
    <source>
        <dbReference type="NCBIfam" id="TIGR00260"/>
    </source>
</evidence>